<gene>
    <name evidence="1" type="ORF">PEVE_00042497</name>
</gene>
<accession>A0ABN8PJG8</accession>
<keyword evidence="2" id="KW-1185">Reference proteome</keyword>
<sequence length="114" mass="13255">MQELKLATTRDVKLLIEFLREKHEQRNPEDIEGKELNVYLCEFILRVMRKDGKDFETSSLKGLYSSFNQHLKECKYPVSVIEDVAVERARKCIEAKNKQLKKEGKGNRPDAAEA</sequence>
<protein>
    <submittedName>
        <fullName evidence="1">Uncharacterized protein</fullName>
    </submittedName>
</protein>
<dbReference type="PANTHER" id="PTHR46963">
    <property type="entry name" value="SIMILAR TO RIKEN CDNA E130308A19"/>
    <property type="match status" value="1"/>
</dbReference>
<proteinExistence type="predicted"/>
<evidence type="ECO:0000313" key="2">
    <source>
        <dbReference type="Proteomes" id="UP001159427"/>
    </source>
</evidence>
<dbReference type="InterPro" id="IPR042838">
    <property type="entry name" value="KIAA1958"/>
</dbReference>
<dbReference type="PANTHER" id="PTHR46963:SF2">
    <property type="match status" value="1"/>
</dbReference>
<feature type="non-terminal residue" evidence="1">
    <location>
        <position position="114"/>
    </location>
</feature>
<comment type="caution">
    <text evidence="1">The sequence shown here is derived from an EMBL/GenBank/DDBJ whole genome shotgun (WGS) entry which is preliminary data.</text>
</comment>
<evidence type="ECO:0000313" key="1">
    <source>
        <dbReference type="EMBL" id="CAH3142503.1"/>
    </source>
</evidence>
<reference evidence="1 2" key="1">
    <citation type="submission" date="2022-05" db="EMBL/GenBank/DDBJ databases">
        <authorList>
            <consortium name="Genoscope - CEA"/>
            <person name="William W."/>
        </authorList>
    </citation>
    <scope>NUCLEOTIDE SEQUENCE [LARGE SCALE GENOMIC DNA]</scope>
</reference>
<organism evidence="1 2">
    <name type="scientific">Porites evermanni</name>
    <dbReference type="NCBI Taxonomy" id="104178"/>
    <lineage>
        <taxon>Eukaryota</taxon>
        <taxon>Metazoa</taxon>
        <taxon>Cnidaria</taxon>
        <taxon>Anthozoa</taxon>
        <taxon>Hexacorallia</taxon>
        <taxon>Scleractinia</taxon>
        <taxon>Fungiina</taxon>
        <taxon>Poritidae</taxon>
        <taxon>Porites</taxon>
    </lineage>
</organism>
<dbReference type="Proteomes" id="UP001159427">
    <property type="component" value="Unassembled WGS sequence"/>
</dbReference>
<dbReference type="EMBL" id="CALNXI010000838">
    <property type="protein sequence ID" value="CAH3142503.1"/>
    <property type="molecule type" value="Genomic_DNA"/>
</dbReference>
<name>A0ABN8PJG8_9CNID</name>